<dbReference type="Proteomes" id="UP001293254">
    <property type="component" value="Unassembled WGS sequence"/>
</dbReference>
<reference evidence="3" key="1">
    <citation type="submission" date="2020-06" db="EMBL/GenBank/DDBJ databases">
        <authorList>
            <person name="Li T."/>
            <person name="Hu X."/>
            <person name="Zhang T."/>
            <person name="Song X."/>
            <person name="Zhang H."/>
            <person name="Dai N."/>
            <person name="Sheng W."/>
            <person name="Hou X."/>
            <person name="Wei L."/>
        </authorList>
    </citation>
    <scope>NUCLEOTIDE SEQUENCE</scope>
    <source>
        <strain evidence="3">3651</strain>
        <tissue evidence="3">Leaf</tissue>
    </source>
</reference>
<keyword evidence="4" id="KW-1185">Reference proteome</keyword>
<dbReference type="PANTHER" id="PTHR35317">
    <property type="entry name" value="OS04G0629600 PROTEIN"/>
    <property type="match status" value="1"/>
</dbReference>
<dbReference type="GO" id="GO:0003676">
    <property type="term" value="F:nucleic acid binding"/>
    <property type="evidence" value="ECO:0007669"/>
    <property type="project" value="InterPro"/>
</dbReference>
<evidence type="ECO:0000313" key="3">
    <source>
        <dbReference type="EMBL" id="KAK4417013.1"/>
    </source>
</evidence>
<keyword evidence="1" id="KW-0862">Zinc</keyword>
<dbReference type="Pfam" id="PF14223">
    <property type="entry name" value="Retrotran_gag_2"/>
    <property type="match status" value="1"/>
</dbReference>
<dbReference type="SMART" id="SM00343">
    <property type="entry name" value="ZnF_C2HC"/>
    <property type="match status" value="1"/>
</dbReference>
<dbReference type="Gene3D" id="4.10.60.10">
    <property type="entry name" value="Zinc finger, CCHC-type"/>
    <property type="match status" value="1"/>
</dbReference>
<comment type="caution">
    <text evidence="3">The sequence shown here is derived from an EMBL/GenBank/DDBJ whole genome shotgun (WGS) entry which is preliminary data.</text>
</comment>
<dbReference type="EMBL" id="JACGWO010000010">
    <property type="protein sequence ID" value="KAK4417013.1"/>
    <property type="molecule type" value="Genomic_DNA"/>
</dbReference>
<evidence type="ECO:0000259" key="2">
    <source>
        <dbReference type="PROSITE" id="PS50158"/>
    </source>
</evidence>
<keyword evidence="1" id="KW-0863">Zinc-finger</keyword>
<dbReference type="Pfam" id="PF25597">
    <property type="entry name" value="SH3_retrovirus"/>
    <property type="match status" value="1"/>
</dbReference>
<gene>
    <name evidence="3" type="ORF">Salat_2526800</name>
</gene>
<evidence type="ECO:0000313" key="4">
    <source>
        <dbReference type="Proteomes" id="UP001293254"/>
    </source>
</evidence>
<name>A0AAE1XSZ4_9LAMI</name>
<accession>A0AAE1XSZ4</accession>
<reference evidence="3" key="2">
    <citation type="journal article" date="2024" name="Plant">
        <title>Genomic evolution and insights into agronomic trait innovations of Sesamum species.</title>
        <authorList>
            <person name="Miao H."/>
            <person name="Wang L."/>
            <person name="Qu L."/>
            <person name="Liu H."/>
            <person name="Sun Y."/>
            <person name="Le M."/>
            <person name="Wang Q."/>
            <person name="Wei S."/>
            <person name="Zheng Y."/>
            <person name="Lin W."/>
            <person name="Duan Y."/>
            <person name="Cao H."/>
            <person name="Xiong S."/>
            <person name="Wang X."/>
            <person name="Wei L."/>
            <person name="Li C."/>
            <person name="Ma Q."/>
            <person name="Ju M."/>
            <person name="Zhao R."/>
            <person name="Li G."/>
            <person name="Mu C."/>
            <person name="Tian Q."/>
            <person name="Mei H."/>
            <person name="Zhang T."/>
            <person name="Gao T."/>
            <person name="Zhang H."/>
        </authorList>
    </citation>
    <scope>NUCLEOTIDE SEQUENCE</scope>
    <source>
        <strain evidence="3">3651</strain>
    </source>
</reference>
<dbReference type="PANTHER" id="PTHR35317:SF27">
    <property type="entry name" value="RETROVIRUS-RELATED POL POLYPROTEIN FROM TRANSPOSON TNT 1-94"/>
    <property type="match status" value="1"/>
</dbReference>
<proteinExistence type="predicted"/>
<protein>
    <recommendedName>
        <fullName evidence="2">CCHC-type domain-containing protein</fullName>
    </recommendedName>
</protein>
<keyword evidence="1" id="KW-0479">Metal-binding</keyword>
<sequence>MATESSSVQPSVPKFNGHYDHWAMLMENFLQSKEYWGVIENGLPAAVAERVTVTDAQKKIYVERKLKDLKAKNYLFQELVHSILETIINKDTSKNIWDSMKQKYQGTMWSNLLVHEQRMSNTVEEKHALKVTHRGNYSGRGRGCGSYESRGLGRSTQSLDKATIECYSCNKLGHFQWECPMKGAAKFAKSQTESQEHMLLMAYVEEGEQHKTDIWFLDSGCSNHMGRKKEYFSDFDDKFTESVKLGNNANMVVNGKGNIRPALAVKDKTPEEAWSRVNEESKAYRLYAPVLERIIVSRDVVFEENEKWEWEKQYEAEKFRELEWEDSATNIAQESTREGADVADVKSMQYLTINEETSPGCGDGRNRK</sequence>
<dbReference type="Pfam" id="PF22936">
    <property type="entry name" value="Pol_BBD"/>
    <property type="match status" value="1"/>
</dbReference>
<dbReference type="InterPro" id="IPR001878">
    <property type="entry name" value="Znf_CCHC"/>
</dbReference>
<dbReference type="GO" id="GO:0008270">
    <property type="term" value="F:zinc ion binding"/>
    <property type="evidence" value="ECO:0007669"/>
    <property type="project" value="UniProtKB-KW"/>
</dbReference>
<dbReference type="AlphaFoldDB" id="A0AAE1XSZ4"/>
<dbReference type="InterPro" id="IPR036875">
    <property type="entry name" value="Znf_CCHC_sf"/>
</dbReference>
<evidence type="ECO:0000256" key="1">
    <source>
        <dbReference type="PROSITE-ProRule" id="PRU00047"/>
    </source>
</evidence>
<feature type="domain" description="CCHC-type" evidence="2">
    <location>
        <begin position="166"/>
        <end position="180"/>
    </location>
</feature>
<dbReference type="InterPro" id="IPR054722">
    <property type="entry name" value="PolX-like_BBD"/>
</dbReference>
<dbReference type="PROSITE" id="PS50158">
    <property type="entry name" value="ZF_CCHC"/>
    <property type="match status" value="1"/>
</dbReference>
<dbReference type="SUPFAM" id="SSF57756">
    <property type="entry name" value="Retrovirus zinc finger-like domains"/>
    <property type="match status" value="1"/>
</dbReference>
<dbReference type="InterPro" id="IPR057670">
    <property type="entry name" value="SH3_retrovirus"/>
</dbReference>
<organism evidence="3 4">
    <name type="scientific">Sesamum alatum</name>
    <dbReference type="NCBI Taxonomy" id="300844"/>
    <lineage>
        <taxon>Eukaryota</taxon>
        <taxon>Viridiplantae</taxon>
        <taxon>Streptophyta</taxon>
        <taxon>Embryophyta</taxon>
        <taxon>Tracheophyta</taxon>
        <taxon>Spermatophyta</taxon>
        <taxon>Magnoliopsida</taxon>
        <taxon>eudicotyledons</taxon>
        <taxon>Gunneridae</taxon>
        <taxon>Pentapetalae</taxon>
        <taxon>asterids</taxon>
        <taxon>lamiids</taxon>
        <taxon>Lamiales</taxon>
        <taxon>Pedaliaceae</taxon>
        <taxon>Sesamum</taxon>
    </lineage>
</organism>